<keyword evidence="7 11" id="KW-0798">TonB box</keyword>
<evidence type="ECO:0000256" key="5">
    <source>
        <dbReference type="ARBA" id="ARBA00022729"/>
    </source>
</evidence>
<keyword evidence="5" id="KW-0732">Signal</keyword>
<dbReference type="Gene3D" id="2.170.130.10">
    <property type="entry name" value="TonB-dependent receptor, plug domain"/>
    <property type="match status" value="1"/>
</dbReference>
<evidence type="ECO:0000256" key="7">
    <source>
        <dbReference type="ARBA" id="ARBA00023077"/>
    </source>
</evidence>
<proteinExistence type="inferred from homology"/>
<protein>
    <submittedName>
        <fullName evidence="14">TonB-dependent receptor</fullName>
    </submittedName>
</protein>
<dbReference type="Gene3D" id="2.40.170.20">
    <property type="entry name" value="TonB-dependent receptor, beta-barrel domain"/>
    <property type="match status" value="1"/>
</dbReference>
<evidence type="ECO:0000259" key="12">
    <source>
        <dbReference type="Pfam" id="PF00593"/>
    </source>
</evidence>
<reference evidence="14 15" key="1">
    <citation type="submission" date="2021-05" db="EMBL/GenBank/DDBJ databases">
        <title>The draft genome of Geobacter chapellei DSM 13688.</title>
        <authorList>
            <person name="Xu Z."/>
            <person name="Masuda Y."/>
            <person name="Itoh H."/>
            <person name="Senoo K."/>
        </authorList>
    </citation>
    <scope>NUCLEOTIDE SEQUENCE [LARGE SCALE GENOMIC DNA]</scope>
    <source>
        <strain evidence="14 15">DSM 13688</strain>
    </source>
</reference>
<comment type="subcellular location">
    <subcellularLocation>
        <location evidence="1 10">Cell outer membrane</location>
        <topology evidence="1 10">Multi-pass membrane protein</topology>
    </subcellularLocation>
</comment>
<feature type="domain" description="TonB-dependent receptor-like beta-barrel" evidence="12">
    <location>
        <begin position="225"/>
        <end position="532"/>
    </location>
</feature>
<keyword evidence="15" id="KW-1185">Reference proteome</keyword>
<dbReference type="Proteomes" id="UP000784128">
    <property type="component" value="Unassembled WGS sequence"/>
</dbReference>
<dbReference type="InterPro" id="IPR012910">
    <property type="entry name" value="Plug_dom"/>
</dbReference>
<dbReference type="InterPro" id="IPR036942">
    <property type="entry name" value="Beta-barrel_TonB_sf"/>
</dbReference>
<evidence type="ECO:0000313" key="15">
    <source>
        <dbReference type="Proteomes" id="UP000784128"/>
    </source>
</evidence>
<keyword evidence="4 10" id="KW-0812">Transmembrane</keyword>
<evidence type="ECO:0000256" key="8">
    <source>
        <dbReference type="ARBA" id="ARBA00023136"/>
    </source>
</evidence>
<dbReference type="PROSITE" id="PS52016">
    <property type="entry name" value="TONB_DEPENDENT_REC_3"/>
    <property type="match status" value="1"/>
</dbReference>
<dbReference type="EMBL" id="JAHDYS010000030">
    <property type="protein sequence ID" value="MBT1073612.1"/>
    <property type="molecule type" value="Genomic_DNA"/>
</dbReference>
<evidence type="ECO:0000256" key="9">
    <source>
        <dbReference type="ARBA" id="ARBA00023237"/>
    </source>
</evidence>
<comment type="similarity">
    <text evidence="10 11">Belongs to the TonB-dependent receptor family.</text>
</comment>
<feature type="domain" description="TonB-dependent receptor plug" evidence="13">
    <location>
        <begin position="35"/>
        <end position="140"/>
    </location>
</feature>
<dbReference type="InterPro" id="IPR037066">
    <property type="entry name" value="Plug_dom_sf"/>
</dbReference>
<evidence type="ECO:0000256" key="3">
    <source>
        <dbReference type="ARBA" id="ARBA00022452"/>
    </source>
</evidence>
<evidence type="ECO:0000256" key="2">
    <source>
        <dbReference type="ARBA" id="ARBA00022448"/>
    </source>
</evidence>
<keyword evidence="8 10" id="KW-0472">Membrane</keyword>
<evidence type="ECO:0000256" key="4">
    <source>
        <dbReference type="ARBA" id="ARBA00022692"/>
    </source>
</evidence>
<evidence type="ECO:0000313" key="14">
    <source>
        <dbReference type="EMBL" id="MBT1073612.1"/>
    </source>
</evidence>
<keyword evidence="14" id="KW-0675">Receptor</keyword>
<evidence type="ECO:0000256" key="10">
    <source>
        <dbReference type="PROSITE-ProRule" id="PRU01360"/>
    </source>
</evidence>
<keyword evidence="2 10" id="KW-0813">Transport</keyword>
<comment type="caution">
    <text evidence="14">The sequence shown here is derived from an EMBL/GenBank/DDBJ whole genome shotgun (WGS) entry which is preliminary data.</text>
</comment>
<dbReference type="InterPro" id="IPR000531">
    <property type="entry name" value="Beta-barrel_TonB"/>
</dbReference>
<gene>
    <name evidence="14" type="ORF">KJB30_17670</name>
</gene>
<evidence type="ECO:0000259" key="13">
    <source>
        <dbReference type="Pfam" id="PF07715"/>
    </source>
</evidence>
<dbReference type="SUPFAM" id="SSF56935">
    <property type="entry name" value="Porins"/>
    <property type="match status" value="1"/>
</dbReference>
<name>A0ABS5UD73_9BACT</name>
<sequence>MPCLAWADLDDADSLELFSAWEKPVSTVSRAPKPLSQTAENVTVITTKEIESLNAHTLADVLATVPGIQTDHRGGPGNIVFTYIQSTSFSHMLVLVDGVPLNDLADNFTDVSTIPAQIIERIEILKGAASSSWGQALSGVISVTTKTPNRYRTISGSASASIGERATADARAELSGTVGKLGYYLSGGYLGSGPLLPGRSNYGNDLQAKLHYDLPGQGALWSAFAYNQARRVPAFVPADLGGDFKEDQKIRNLRASLGFSRPLNEHLQLELFARHGYRYINNSDTLISDGSPLSGIISRNEVTGGSAKLIWRESSNLLVVGGEYEHAEVRWVDPLQQNVTLSGKADRWGVFLSDTLTIGPLAVTPGARFDHPDASGGDQFSPSLGATWQLSDSTLLRAYTARGYSLPSFNALNLPPEKIWNSQLGFETQTIPYIWLKGTLFRNEIWDIDTIKERHIALGSELEFRTNPLYNTSLGAGWTYTDTHRTSDDTPVLAAPRHTVQLALRYDDQTYRGTITGRHIYWNSNPAFNGRYRGLTWDLHLGATLLKRENSSLELFFSGHNLFNGRQYQDEWIPNVGRWFEGGMRVKF</sequence>
<dbReference type="PANTHER" id="PTHR30069:SF53">
    <property type="entry name" value="COLICIN I RECEPTOR-RELATED"/>
    <property type="match status" value="1"/>
</dbReference>
<organism evidence="14 15">
    <name type="scientific">Pelotalea chapellei</name>
    <dbReference type="NCBI Taxonomy" id="44671"/>
    <lineage>
        <taxon>Bacteria</taxon>
        <taxon>Pseudomonadati</taxon>
        <taxon>Thermodesulfobacteriota</taxon>
        <taxon>Desulfuromonadia</taxon>
        <taxon>Geobacterales</taxon>
        <taxon>Geobacteraceae</taxon>
        <taxon>Pelotalea</taxon>
    </lineage>
</organism>
<dbReference type="Pfam" id="PF00593">
    <property type="entry name" value="TonB_dep_Rec_b-barrel"/>
    <property type="match status" value="1"/>
</dbReference>
<dbReference type="RefSeq" id="WP_214301697.1">
    <property type="nucleotide sequence ID" value="NZ_JAHDYS010000030.1"/>
</dbReference>
<keyword evidence="3 10" id="KW-1134">Transmembrane beta strand</keyword>
<evidence type="ECO:0000256" key="11">
    <source>
        <dbReference type="RuleBase" id="RU003357"/>
    </source>
</evidence>
<dbReference type="Pfam" id="PF07715">
    <property type="entry name" value="Plug"/>
    <property type="match status" value="1"/>
</dbReference>
<evidence type="ECO:0000256" key="1">
    <source>
        <dbReference type="ARBA" id="ARBA00004571"/>
    </source>
</evidence>
<evidence type="ECO:0000256" key="6">
    <source>
        <dbReference type="ARBA" id="ARBA00023065"/>
    </source>
</evidence>
<keyword evidence="6" id="KW-0406">Ion transport</keyword>
<dbReference type="PANTHER" id="PTHR30069">
    <property type="entry name" value="TONB-DEPENDENT OUTER MEMBRANE RECEPTOR"/>
    <property type="match status" value="1"/>
</dbReference>
<accession>A0ABS5UD73</accession>
<keyword evidence="9 10" id="KW-0998">Cell outer membrane</keyword>
<dbReference type="InterPro" id="IPR039426">
    <property type="entry name" value="TonB-dep_rcpt-like"/>
</dbReference>